<feature type="transmembrane region" description="Helical" evidence="3">
    <location>
        <begin position="87"/>
        <end position="108"/>
    </location>
</feature>
<feature type="domain" description="SKP1 component POZ" evidence="5">
    <location>
        <begin position="222"/>
        <end position="273"/>
    </location>
</feature>
<feature type="transmembrane region" description="Helical" evidence="3">
    <location>
        <begin position="120"/>
        <end position="143"/>
    </location>
</feature>
<comment type="similarity">
    <text evidence="1">Belongs to the SKP1 family.</text>
</comment>
<feature type="transmembrane region" description="Helical" evidence="3">
    <location>
        <begin position="55"/>
        <end position="75"/>
    </location>
</feature>
<reference evidence="6" key="1">
    <citation type="submission" date="2022-10" db="EMBL/GenBank/DDBJ databases">
        <title>Adaptive evolution leads to modifications in subtelomeric GC content in a zoonotic Cryptosporidium species.</title>
        <authorList>
            <person name="Li J."/>
            <person name="Feng Y."/>
            <person name="Xiao L."/>
        </authorList>
    </citation>
    <scope>NUCLEOTIDE SEQUENCE</scope>
    <source>
        <strain evidence="6">25894</strain>
    </source>
</reference>
<feature type="transmembrane region" description="Helical" evidence="3">
    <location>
        <begin position="164"/>
        <end position="185"/>
    </location>
</feature>
<dbReference type="Pfam" id="PF01466">
    <property type="entry name" value="Skp1"/>
    <property type="match status" value="1"/>
</dbReference>
<feature type="domain" description="SKP1 component dimerisation" evidence="4">
    <location>
        <begin position="321"/>
        <end position="368"/>
    </location>
</feature>
<dbReference type="SMART" id="SM00512">
    <property type="entry name" value="Skp1"/>
    <property type="match status" value="1"/>
</dbReference>
<keyword evidence="2" id="KW-0833">Ubl conjugation pathway</keyword>
<evidence type="ECO:0000313" key="7">
    <source>
        <dbReference type="Proteomes" id="UP001071777"/>
    </source>
</evidence>
<organism evidence="6 7">
    <name type="scientific">Cryptosporidium canis</name>
    <dbReference type="NCBI Taxonomy" id="195482"/>
    <lineage>
        <taxon>Eukaryota</taxon>
        <taxon>Sar</taxon>
        <taxon>Alveolata</taxon>
        <taxon>Apicomplexa</taxon>
        <taxon>Conoidasida</taxon>
        <taxon>Coccidia</taxon>
        <taxon>Eucoccidiorida</taxon>
        <taxon>Eimeriorina</taxon>
        <taxon>Cryptosporidiidae</taxon>
        <taxon>Cryptosporidium</taxon>
    </lineage>
</organism>
<keyword evidence="3" id="KW-1133">Transmembrane helix</keyword>
<dbReference type="InterPro" id="IPR016897">
    <property type="entry name" value="SKP1"/>
</dbReference>
<gene>
    <name evidence="6" type="ORF">OJ252_111</name>
</gene>
<keyword evidence="3" id="KW-0812">Transmembrane</keyword>
<comment type="caution">
    <text evidence="6">The sequence shown here is derived from an EMBL/GenBank/DDBJ whole genome shotgun (WGS) entry which is preliminary data.</text>
</comment>
<dbReference type="InterPro" id="IPR001232">
    <property type="entry name" value="SKP1-like"/>
</dbReference>
<evidence type="ECO:0000256" key="2">
    <source>
        <dbReference type="ARBA" id="ARBA00022786"/>
    </source>
</evidence>
<proteinExistence type="inferred from homology"/>
<dbReference type="Pfam" id="PF03931">
    <property type="entry name" value="Skp1_POZ"/>
    <property type="match status" value="1"/>
</dbReference>
<dbReference type="InterPro" id="IPR016072">
    <property type="entry name" value="Skp1_comp_dimer"/>
</dbReference>
<dbReference type="SUPFAM" id="SSF54695">
    <property type="entry name" value="POZ domain"/>
    <property type="match status" value="1"/>
</dbReference>
<dbReference type="Proteomes" id="UP001071777">
    <property type="component" value="Unassembled WGS sequence"/>
</dbReference>
<dbReference type="SUPFAM" id="SSF81382">
    <property type="entry name" value="Skp1 dimerisation domain-like"/>
    <property type="match status" value="1"/>
</dbReference>
<dbReference type="PANTHER" id="PTHR11165">
    <property type="entry name" value="SKP1"/>
    <property type="match status" value="1"/>
</dbReference>
<dbReference type="InterPro" id="IPR036296">
    <property type="entry name" value="SKP1-like_dim_sf"/>
</dbReference>
<keyword evidence="3" id="KW-0472">Membrane</keyword>
<evidence type="ECO:0000259" key="5">
    <source>
        <dbReference type="Pfam" id="PF03931"/>
    </source>
</evidence>
<dbReference type="CDD" id="cd18322">
    <property type="entry name" value="BTB_POZ_SKP1"/>
    <property type="match status" value="1"/>
</dbReference>
<dbReference type="EMBL" id="JAPCXB010000001">
    <property type="protein sequence ID" value="KAJ1615491.1"/>
    <property type="molecule type" value="Genomic_DNA"/>
</dbReference>
<protein>
    <submittedName>
        <fullName evidence="6">Uncharacterized protein</fullName>
    </submittedName>
</protein>
<keyword evidence="7" id="KW-1185">Reference proteome</keyword>
<evidence type="ECO:0000259" key="4">
    <source>
        <dbReference type="Pfam" id="PF01466"/>
    </source>
</evidence>
<evidence type="ECO:0000256" key="3">
    <source>
        <dbReference type="SAM" id="Phobius"/>
    </source>
</evidence>
<feature type="transmembrane region" description="Helical" evidence="3">
    <location>
        <begin position="21"/>
        <end position="43"/>
    </location>
</feature>
<evidence type="ECO:0000256" key="1">
    <source>
        <dbReference type="ARBA" id="ARBA00009993"/>
    </source>
</evidence>
<dbReference type="InterPro" id="IPR011333">
    <property type="entry name" value="SKP1/BTB/POZ_sf"/>
</dbReference>
<sequence>MYSFLETFASLNYEKAFSKRGLLSTIVGIILGIIVSTTVNATLVEISLSPFFSTYFGLLFIIIGGLIFWKVYVTIMPDEENGVNKRTFLLAFATMIIFSGLICFILENDWFLGITPIIRVPIYTILGLSISFAIAFSLVDVINYISGLIASNDSPLLVSSKAQIIFVICSSLFIGVIFGFLFGLVEDSHEQVHYVNISLMKQKHYCYTIGIIVGAFCGFGNEGEEFAVDVRVATASTLVRNIIEDVGIDDPVPLPNVRGDVLRKVLDYCEYHVDNPSKEIPKPLRSNSLSNIVCEWDEEFVNIQQELLFELMLAANYLDIKPLLDLSCAKVATMIKGKKAEEIRQIFNIENDFTPEEESAIREENKWCDEP</sequence>
<evidence type="ECO:0000313" key="6">
    <source>
        <dbReference type="EMBL" id="KAJ1615491.1"/>
    </source>
</evidence>
<dbReference type="InterPro" id="IPR016073">
    <property type="entry name" value="Skp1_comp_POZ"/>
</dbReference>
<name>A0ABQ8PC09_9CRYT</name>
<accession>A0ABQ8PC09</accession>
<dbReference type="Gene3D" id="3.30.710.10">
    <property type="entry name" value="Potassium Channel Kv1.1, Chain A"/>
    <property type="match status" value="1"/>
</dbReference>